<name>A0A2D2D6P2_METT3</name>
<evidence type="ECO:0000313" key="2">
    <source>
        <dbReference type="Proteomes" id="UP000230709"/>
    </source>
</evidence>
<protein>
    <recommendedName>
        <fullName evidence="3">HEAT repeat domain-containing protein</fullName>
    </recommendedName>
</protein>
<dbReference type="KEGG" id="mtw:CQW49_21770"/>
<dbReference type="EMBL" id="CP023738">
    <property type="protein sequence ID" value="ATQ70622.1"/>
    <property type="molecule type" value="Genomic_DNA"/>
</dbReference>
<accession>A0A2D2D6P2</accession>
<sequence length="74" mass="7933">MCSVLRHAKVEQWLIGVVDRDEHVNVVAAAIEALVEIGGAGARGALSRAADRFSHEPFIVFSAESALHHISSRA</sequence>
<evidence type="ECO:0008006" key="3">
    <source>
        <dbReference type="Google" id="ProtNLM"/>
    </source>
</evidence>
<geneLocation type="plasmid" evidence="2">
    <name>pob3b1</name>
</geneLocation>
<dbReference type="AlphaFoldDB" id="A0A2D2D6P2"/>
<proteinExistence type="predicted"/>
<dbReference type="STRING" id="595536.GCA_000178815_00154"/>
<keyword evidence="2" id="KW-1185">Reference proteome</keyword>
<reference evidence="2" key="1">
    <citation type="submission" date="2017-10" db="EMBL/GenBank/DDBJ databases">
        <title>Completed PacBio SMRT sequence of Methylosinus trichosporium OB3b reveals presence of a third large plasmid.</title>
        <authorList>
            <person name="Charles T.C."/>
            <person name="Lynch M.D.J."/>
            <person name="Heil J.R."/>
            <person name="Cheng J."/>
        </authorList>
    </citation>
    <scope>NUCLEOTIDE SEQUENCE [LARGE SCALE GENOMIC DNA]</scope>
    <source>
        <strain evidence="2">OB3b</strain>
        <plasmid evidence="2">pob3b1</plasmid>
    </source>
</reference>
<evidence type="ECO:0000313" key="1">
    <source>
        <dbReference type="EMBL" id="ATQ70622.1"/>
    </source>
</evidence>
<gene>
    <name evidence="1" type="ORF">CQW49_21770</name>
</gene>
<keyword evidence="1" id="KW-0614">Plasmid</keyword>
<organism evidence="1 2">
    <name type="scientific">Methylosinus trichosporium (strain ATCC 35070 / NCIMB 11131 / UNIQEM 75 / OB3b)</name>
    <dbReference type="NCBI Taxonomy" id="595536"/>
    <lineage>
        <taxon>Bacteria</taxon>
        <taxon>Pseudomonadati</taxon>
        <taxon>Pseudomonadota</taxon>
        <taxon>Alphaproteobacteria</taxon>
        <taxon>Hyphomicrobiales</taxon>
        <taxon>Methylocystaceae</taxon>
        <taxon>Methylosinus</taxon>
    </lineage>
</organism>
<dbReference type="Proteomes" id="UP000230709">
    <property type="component" value="Plasmid pOB3b1"/>
</dbReference>